<feature type="region of interest" description="Disordered" evidence="1">
    <location>
        <begin position="337"/>
        <end position="405"/>
    </location>
</feature>
<accession>A0A6A6SAI5</accession>
<dbReference type="Proteomes" id="UP000799753">
    <property type="component" value="Unassembled WGS sequence"/>
</dbReference>
<evidence type="ECO:0000256" key="1">
    <source>
        <dbReference type="SAM" id="MobiDB-lite"/>
    </source>
</evidence>
<keyword evidence="3" id="KW-1185">Reference proteome</keyword>
<gene>
    <name evidence="2" type="ORF">P280DRAFT_245947</name>
</gene>
<feature type="compositionally biased region" description="Polar residues" evidence="1">
    <location>
        <begin position="362"/>
        <end position="385"/>
    </location>
</feature>
<feature type="compositionally biased region" description="Basic residues" evidence="1">
    <location>
        <begin position="164"/>
        <end position="179"/>
    </location>
</feature>
<feature type="region of interest" description="Disordered" evidence="1">
    <location>
        <begin position="131"/>
        <end position="186"/>
    </location>
</feature>
<evidence type="ECO:0000313" key="2">
    <source>
        <dbReference type="EMBL" id="KAF2643194.1"/>
    </source>
</evidence>
<dbReference type="AlphaFoldDB" id="A0A6A6SAI5"/>
<proteinExistence type="predicted"/>
<feature type="compositionally biased region" description="Basic and acidic residues" evidence="1">
    <location>
        <begin position="469"/>
        <end position="489"/>
    </location>
</feature>
<evidence type="ECO:0000313" key="3">
    <source>
        <dbReference type="Proteomes" id="UP000799753"/>
    </source>
</evidence>
<organism evidence="2 3">
    <name type="scientific">Massarina eburnea CBS 473.64</name>
    <dbReference type="NCBI Taxonomy" id="1395130"/>
    <lineage>
        <taxon>Eukaryota</taxon>
        <taxon>Fungi</taxon>
        <taxon>Dikarya</taxon>
        <taxon>Ascomycota</taxon>
        <taxon>Pezizomycotina</taxon>
        <taxon>Dothideomycetes</taxon>
        <taxon>Pleosporomycetidae</taxon>
        <taxon>Pleosporales</taxon>
        <taxon>Massarineae</taxon>
        <taxon>Massarinaceae</taxon>
        <taxon>Massarina</taxon>
    </lineage>
</organism>
<name>A0A6A6SAI5_9PLEO</name>
<feature type="region of interest" description="Disordered" evidence="1">
    <location>
        <begin position="442"/>
        <end position="489"/>
    </location>
</feature>
<reference evidence="2" key="1">
    <citation type="journal article" date="2020" name="Stud. Mycol.">
        <title>101 Dothideomycetes genomes: a test case for predicting lifestyles and emergence of pathogens.</title>
        <authorList>
            <person name="Haridas S."/>
            <person name="Albert R."/>
            <person name="Binder M."/>
            <person name="Bloem J."/>
            <person name="Labutti K."/>
            <person name="Salamov A."/>
            <person name="Andreopoulos B."/>
            <person name="Baker S."/>
            <person name="Barry K."/>
            <person name="Bills G."/>
            <person name="Bluhm B."/>
            <person name="Cannon C."/>
            <person name="Castanera R."/>
            <person name="Culley D."/>
            <person name="Daum C."/>
            <person name="Ezra D."/>
            <person name="Gonzalez J."/>
            <person name="Henrissat B."/>
            <person name="Kuo A."/>
            <person name="Liang C."/>
            <person name="Lipzen A."/>
            <person name="Lutzoni F."/>
            <person name="Magnuson J."/>
            <person name="Mondo S."/>
            <person name="Nolan M."/>
            <person name="Ohm R."/>
            <person name="Pangilinan J."/>
            <person name="Park H.-J."/>
            <person name="Ramirez L."/>
            <person name="Alfaro M."/>
            <person name="Sun H."/>
            <person name="Tritt A."/>
            <person name="Yoshinaga Y."/>
            <person name="Zwiers L.-H."/>
            <person name="Turgeon B."/>
            <person name="Goodwin S."/>
            <person name="Spatafora J."/>
            <person name="Crous P."/>
            <person name="Grigoriev I."/>
        </authorList>
    </citation>
    <scope>NUCLEOTIDE SEQUENCE</scope>
    <source>
        <strain evidence="2">CBS 473.64</strain>
    </source>
</reference>
<dbReference type="EMBL" id="MU006780">
    <property type="protein sequence ID" value="KAF2643194.1"/>
    <property type="molecule type" value="Genomic_DNA"/>
</dbReference>
<dbReference type="OrthoDB" id="3779124at2759"/>
<sequence>MVLPLFYGADRNRHGSESAVPEFYEYSPSEDEISTSREANNARLRKAISYLADEGGDDDPSLYLDRVQQIDDYLKQYRSQGFAYDTKLYRNARAMIREIQRDVQLVAEEESSVDFGESDASVEVIPTEALYREEDDEDEMFSGVPGTPHQKQQHMPTPPDTSSRKVKSARTSQHTKSRRPTTPSQVDILEKVHLYGGPGNPKELWHRDFPAILPFGENLFMQEWESQKIHYDLTQSAKKKLGDKDAVVTTNVPYNFVSDKFLPRQFESGSRFKLPPLAAYQRLISDSKLEGFFPVQTAINEFNQGGIPKSQGRIQAENDYVPRIFLKQANNKLVAPFKRMSDKAKGKRALQDARSIGHPSGYSRQAGFSATSRNHAQSLDQSESKTAPGPSKTAKQSRVGTAGPGVQYHVRNVLEKSAKAQGSAPVYEDEWSDSYSSDFDFSSDEDFVPSGLNGHHNPIENTLQPRKHLANERDHSQGLVRERTVSRKS</sequence>
<protein>
    <submittedName>
        <fullName evidence="2">Uncharacterized protein</fullName>
    </submittedName>
</protein>